<proteinExistence type="predicted"/>
<accession>A0A844YHL0</accession>
<feature type="transmembrane region" description="Helical" evidence="1">
    <location>
        <begin position="62"/>
        <end position="82"/>
    </location>
</feature>
<feature type="transmembrane region" description="Helical" evidence="1">
    <location>
        <begin position="7"/>
        <end position="24"/>
    </location>
</feature>
<keyword evidence="3" id="KW-1185">Reference proteome</keyword>
<evidence type="ECO:0000313" key="3">
    <source>
        <dbReference type="Proteomes" id="UP000445582"/>
    </source>
</evidence>
<keyword evidence="1" id="KW-0472">Membrane</keyword>
<sequence length="120" mass="12844">MARDWRLGLLIAYAVAVFAMMVHAGQPEDIAWFGTAALFLLFAIAPVALLCLTRSDARAKGIAAAVIALGGLFLYVDALYIADPDPQSALVFAVVPVLQLAASAIVMLALWLMRRTGKRD</sequence>
<keyword evidence="1" id="KW-1133">Transmembrane helix</keyword>
<protein>
    <submittedName>
        <fullName evidence="2">Uncharacterized protein</fullName>
    </submittedName>
</protein>
<organism evidence="2 3">
    <name type="scientific">Qipengyuania oceanensis</name>
    <dbReference type="NCBI Taxonomy" id="1463597"/>
    <lineage>
        <taxon>Bacteria</taxon>
        <taxon>Pseudomonadati</taxon>
        <taxon>Pseudomonadota</taxon>
        <taxon>Alphaproteobacteria</taxon>
        <taxon>Sphingomonadales</taxon>
        <taxon>Erythrobacteraceae</taxon>
        <taxon>Qipengyuania</taxon>
    </lineage>
</organism>
<feature type="transmembrane region" description="Helical" evidence="1">
    <location>
        <begin position="88"/>
        <end position="112"/>
    </location>
</feature>
<gene>
    <name evidence="2" type="ORF">GRI48_10245</name>
</gene>
<dbReference type="EMBL" id="WTYN01000001">
    <property type="protein sequence ID" value="MXO63392.1"/>
    <property type="molecule type" value="Genomic_DNA"/>
</dbReference>
<evidence type="ECO:0000256" key="1">
    <source>
        <dbReference type="SAM" id="Phobius"/>
    </source>
</evidence>
<dbReference type="OrthoDB" id="7428886at2"/>
<dbReference type="AlphaFoldDB" id="A0A844YHL0"/>
<reference evidence="2 3" key="1">
    <citation type="submission" date="2019-12" db="EMBL/GenBank/DDBJ databases">
        <title>Genomic-based taxomic classification of the family Erythrobacteraceae.</title>
        <authorList>
            <person name="Xu L."/>
        </authorList>
    </citation>
    <scope>NUCLEOTIDE SEQUENCE [LARGE SCALE GENOMIC DNA]</scope>
    <source>
        <strain evidence="2 3">MCCC 1A09965</strain>
    </source>
</reference>
<dbReference type="Proteomes" id="UP000445582">
    <property type="component" value="Unassembled WGS sequence"/>
</dbReference>
<evidence type="ECO:0000313" key="2">
    <source>
        <dbReference type="EMBL" id="MXO63392.1"/>
    </source>
</evidence>
<dbReference type="RefSeq" id="WP_160674970.1">
    <property type="nucleotide sequence ID" value="NZ_WTYN01000001.1"/>
</dbReference>
<keyword evidence="1" id="KW-0812">Transmembrane</keyword>
<feature type="transmembrane region" description="Helical" evidence="1">
    <location>
        <begin position="30"/>
        <end position="50"/>
    </location>
</feature>
<name>A0A844YHL0_9SPHN</name>
<comment type="caution">
    <text evidence="2">The sequence shown here is derived from an EMBL/GenBank/DDBJ whole genome shotgun (WGS) entry which is preliminary data.</text>
</comment>